<evidence type="ECO:0000313" key="14">
    <source>
        <dbReference type="RefSeq" id="XP_015588477.1"/>
    </source>
</evidence>
<evidence type="ECO:0000256" key="2">
    <source>
        <dbReference type="ARBA" id="ARBA00023002"/>
    </source>
</evidence>
<gene>
    <name evidence="14" type="primary">LOC107264585</name>
</gene>
<evidence type="ECO:0000256" key="1">
    <source>
        <dbReference type="ARBA" id="ARBA00010928"/>
    </source>
</evidence>
<comment type="catalytic activity">
    <reaction evidence="9">
        <text>(1R,2R)-1,2-dihydrobenzene-1,2-diol + NADP(+) = catechol + NADPH + H(+)</text>
        <dbReference type="Rhea" id="RHEA:16729"/>
        <dbReference type="ChEBI" id="CHEBI:10702"/>
        <dbReference type="ChEBI" id="CHEBI:15378"/>
        <dbReference type="ChEBI" id="CHEBI:18135"/>
        <dbReference type="ChEBI" id="CHEBI:57783"/>
        <dbReference type="ChEBI" id="CHEBI:58349"/>
        <dbReference type="EC" id="1.3.1.20"/>
    </reaction>
</comment>
<dbReference type="AlphaFoldDB" id="A0AAJ7BKS7"/>
<dbReference type="GO" id="GO:0004420">
    <property type="term" value="F:hydroxymethylglutaryl-CoA reductase (NADPH) activity"/>
    <property type="evidence" value="ECO:0007669"/>
    <property type="project" value="InterPro"/>
</dbReference>
<evidence type="ECO:0000256" key="7">
    <source>
        <dbReference type="ARBA" id="ARBA00042988"/>
    </source>
</evidence>
<dbReference type="RefSeq" id="XP_015588477.1">
    <property type="nucleotide sequence ID" value="XM_015732991.2"/>
</dbReference>
<evidence type="ECO:0000256" key="6">
    <source>
        <dbReference type="ARBA" id="ARBA00042926"/>
    </source>
</evidence>
<evidence type="ECO:0000256" key="4">
    <source>
        <dbReference type="ARBA" id="ARBA00038984"/>
    </source>
</evidence>
<dbReference type="Gene3D" id="3.30.360.10">
    <property type="entry name" value="Dihydrodipicolinate Reductase, domain 2"/>
    <property type="match status" value="1"/>
</dbReference>
<dbReference type="EC" id="1.1.1.179" evidence="4"/>
<evidence type="ECO:0000256" key="9">
    <source>
        <dbReference type="ARBA" id="ARBA00047423"/>
    </source>
</evidence>
<comment type="catalytic activity">
    <reaction evidence="10">
        <text>D-xylose + NADP(+) = D-xylono-1,5-lactone + NADPH + H(+)</text>
        <dbReference type="Rhea" id="RHEA:22000"/>
        <dbReference type="ChEBI" id="CHEBI:15378"/>
        <dbReference type="ChEBI" id="CHEBI:15867"/>
        <dbReference type="ChEBI" id="CHEBI:53455"/>
        <dbReference type="ChEBI" id="CHEBI:57783"/>
        <dbReference type="ChEBI" id="CHEBI:58349"/>
        <dbReference type="EC" id="1.1.1.179"/>
    </reaction>
</comment>
<dbReference type="Proteomes" id="UP000694920">
    <property type="component" value="Unplaced"/>
</dbReference>
<evidence type="ECO:0000256" key="5">
    <source>
        <dbReference type="ARBA" id="ARBA00040603"/>
    </source>
</evidence>
<dbReference type="GO" id="GO:0047837">
    <property type="term" value="F:D-xylose 1-dehydrogenase (NADP+) activity"/>
    <property type="evidence" value="ECO:0007669"/>
    <property type="project" value="UniProtKB-EC"/>
</dbReference>
<feature type="domain" description="Gfo/Idh/MocA-like oxidoreductase N-terminal" evidence="11">
    <location>
        <begin position="1"/>
        <end position="36"/>
    </location>
</feature>
<dbReference type="InterPro" id="IPR050984">
    <property type="entry name" value="Gfo/Idh/MocA_domain"/>
</dbReference>
<evidence type="ECO:0000256" key="10">
    <source>
        <dbReference type="ARBA" id="ARBA00049233"/>
    </source>
</evidence>
<sequence>MLNNGKHVLCEKPLTLNSKQCSELIELAEKKNLFLMEAVWSRCFPIYDVIKKEIESGNIGDVMQVIVSFGFKLDQVDRVSLKRYGGGTIFDLGVYVLEFASFIFNGEEPTVIKAAGHLNDDGVDVSVSATLTYKNKRTAIVLTHSIVKLENEAQIIGTRGTIKVPDFWCPIKIELPTGKVEIPLPKAAHLFNFYNSAGLRYEAIEARACLKAGMLLQDILYAVRFPFTQGELT</sequence>
<dbReference type="EC" id="1.3.1.20" evidence="3"/>
<proteinExistence type="inferred from homology"/>
<dbReference type="PANTHER" id="PTHR22604">
    <property type="entry name" value="OXIDOREDUCTASES"/>
    <property type="match status" value="1"/>
</dbReference>
<accession>A0AAJ7BKS7</accession>
<keyword evidence="2" id="KW-0560">Oxidoreductase</keyword>
<evidence type="ECO:0000313" key="13">
    <source>
        <dbReference type="Proteomes" id="UP000694920"/>
    </source>
</evidence>
<dbReference type="SUPFAM" id="SSF55347">
    <property type="entry name" value="Glyceraldehyde-3-phosphate dehydrogenase-like, C-terminal domain"/>
    <property type="match status" value="1"/>
</dbReference>
<evidence type="ECO:0000259" key="11">
    <source>
        <dbReference type="Pfam" id="PF01408"/>
    </source>
</evidence>
<dbReference type="GeneID" id="107264585"/>
<evidence type="ECO:0000256" key="3">
    <source>
        <dbReference type="ARBA" id="ARBA00038853"/>
    </source>
</evidence>
<organism evidence="13 14">
    <name type="scientific">Cephus cinctus</name>
    <name type="common">Wheat stem sawfly</name>
    <dbReference type="NCBI Taxonomy" id="211228"/>
    <lineage>
        <taxon>Eukaryota</taxon>
        <taxon>Metazoa</taxon>
        <taxon>Ecdysozoa</taxon>
        <taxon>Arthropoda</taxon>
        <taxon>Hexapoda</taxon>
        <taxon>Insecta</taxon>
        <taxon>Pterygota</taxon>
        <taxon>Neoptera</taxon>
        <taxon>Endopterygota</taxon>
        <taxon>Hymenoptera</taxon>
        <taxon>Cephoidea</taxon>
        <taxon>Cephidae</taxon>
        <taxon>Cephus</taxon>
    </lineage>
</organism>
<dbReference type="InterPro" id="IPR055170">
    <property type="entry name" value="GFO_IDH_MocA-like_dom"/>
</dbReference>
<dbReference type="KEGG" id="ccin:107264585"/>
<dbReference type="Gene3D" id="1.10.3270.10">
    <property type="entry name" value="HMGR, N-terminal domain"/>
    <property type="match status" value="1"/>
</dbReference>
<feature type="domain" description="GFO/IDH/MocA-like oxidoreductase" evidence="12">
    <location>
        <begin position="50"/>
        <end position="162"/>
    </location>
</feature>
<dbReference type="InterPro" id="IPR023282">
    <property type="entry name" value="HMG_CoA_Rdtase_N"/>
</dbReference>
<dbReference type="GO" id="GO:0000166">
    <property type="term" value="F:nucleotide binding"/>
    <property type="evidence" value="ECO:0007669"/>
    <property type="project" value="InterPro"/>
</dbReference>
<dbReference type="Pfam" id="PF22725">
    <property type="entry name" value="GFO_IDH_MocA_C3"/>
    <property type="match status" value="1"/>
</dbReference>
<evidence type="ECO:0000256" key="8">
    <source>
        <dbReference type="ARBA" id="ARBA00043025"/>
    </source>
</evidence>
<reference evidence="14" key="1">
    <citation type="submission" date="2025-08" db="UniProtKB">
        <authorList>
            <consortium name="RefSeq"/>
        </authorList>
    </citation>
    <scope>IDENTIFICATION</scope>
</reference>
<keyword evidence="13" id="KW-1185">Reference proteome</keyword>
<dbReference type="Pfam" id="PF01408">
    <property type="entry name" value="GFO_IDH_MocA"/>
    <property type="match status" value="1"/>
</dbReference>
<dbReference type="PANTHER" id="PTHR22604:SF105">
    <property type="entry name" value="TRANS-1,2-DIHYDROBENZENE-1,2-DIOL DEHYDROGENASE"/>
    <property type="match status" value="1"/>
</dbReference>
<dbReference type="InterPro" id="IPR000683">
    <property type="entry name" value="Gfo/Idh/MocA-like_OxRdtase_N"/>
</dbReference>
<protein>
    <recommendedName>
        <fullName evidence="5">Trans-1,2-dihydrobenzene-1,2-diol dehydrogenase</fullName>
        <ecNumber evidence="4">1.1.1.179</ecNumber>
        <ecNumber evidence="3">1.3.1.20</ecNumber>
    </recommendedName>
    <alternativeName>
        <fullName evidence="8">D-xylose 1-dehydrogenase</fullName>
    </alternativeName>
    <alternativeName>
        <fullName evidence="7">D-xylose-NADP dehydrogenase</fullName>
    </alternativeName>
    <alternativeName>
        <fullName evidence="6">Dimeric dihydrodiol dehydrogenase</fullName>
    </alternativeName>
</protein>
<dbReference type="InterPro" id="IPR036291">
    <property type="entry name" value="NAD(P)-bd_dom_sf"/>
</dbReference>
<dbReference type="SUPFAM" id="SSF51735">
    <property type="entry name" value="NAD(P)-binding Rossmann-fold domains"/>
    <property type="match status" value="1"/>
</dbReference>
<dbReference type="GO" id="GO:0047115">
    <property type="term" value="F:trans-1,2-dihydrobenzene-1,2-diol dehydrogenase activity"/>
    <property type="evidence" value="ECO:0007669"/>
    <property type="project" value="UniProtKB-EC"/>
</dbReference>
<comment type="similarity">
    <text evidence="1">Belongs to the Gfo/Idh/MocA family.</text>
</comment>
<evidence type="ECO:0000259" key="12">
    <source>
        <dbReference type="Pfam" id="PF22725"/>
    </source>
</evidence>
<name>A0AAJ7BKS7_CEPCN</name>